<dbReference type="EMBL" id="GG663743">
    <property type="protein sequence ID" value="EEH54785.1"/>
    <property type="molecule type" value="Genomic_DNA"/>
</dbReference>
<dbReference type="GeneID" id="9686574"/>
<proteinExistence type="predicted"/>
<evidence type="ECO:0000313" key="3">
    <source>
        <dbReference type="Proteomes" id="UP000001876"/>
    </source>
</evidence>
<feature type="region of interest" description="Disordered" evidence="1">
    <location>
        <begin position="1"/>
        <end position="31"/>
    </location>
</feature>
<evidence type="ECO:0000313" key="2">
    <source>
        <dbReference type="EMBL" id="EEH54785.1"/>
    </source>
</evidence>
<accession>C1MZ13</accession>
<dbReference type="Proteomes" id="UP000001876">
    <property type="component" value="Unassembled WGS sequence"/>
</dbReference>
<gene>
    <name evidence="2" type="ORF">MICPUCDRAFT_60563</name>
</gene>
<sequence>MTTASSATSARVLPPRARSLARRGARTAANATRGNRAAMITTVRDDDALQAAGYFFEESDDGESGARARVGGDRWAEEDASAGSVARAAFATFVTLAAATMLVESADASKTGGGAGADATIAGGVGDSRRVLATIQGFRGGGTPSRAGAEGTMARGGNAPGPRVSDAWMQYVDATAAPA</sequence>
<dbReference type="AlphaFoldDB" id="C1MZ13"/>
<feature type="region of interest" description="Disordered" evidence="1">
    <location>
        <begin position="137"/>
        <end position="161"/>
    </location>
</feature>
<keyword evidence="3" id="KW-1185">Reference proteome</keyword>
<dbReference type="KEGG" id="mpp:MICPUCDRAFT_60563"/>
<dbReference type="RefSeq" id="XP_003061135.1">
    <property type="nucleotide sequence ID" value="XM_003061089.1"/>
</dbReference>
<name>C1MZ13_MICPC</name>
<organism evidence="3">
    <name type="scientific">Micromonas pusilla (strain CCMP1545)</name>
    <name type="common">Picoplanktonic green alga</name>
    <dbReference type="NCBI Taxonomy" id="564608"/>
    <lineage>
        <taxon>Eukaryota</taxon>
        <taxon>Viridiplantae</taxon>
        <taxon>Chlorophyta</taxon>
        <taxon>Mamiellophyceae</taxon>
        <taxon>Mamiellales</taxon>
        <taxon>Mamiellaceae</taxon>
        <taxon>Micromonas</taxon>
    </lineage>
</organism>
<reference evidence="2 3" key="1">
    <citation type="journal article" date="2009" name="Science">
        <title>Green evolution and dynamic adaptations revealed by genomes of the marine picoeukaryotes Micromonas.</title>
        <authorList>
            <person name="Worden A.Z."/>
            <person name="Lee J.H."/>
            <person name="Mock T."/>
            <person name="Rouze P."/>
            <person name="Simmons M.P."/>
            <person name="Aerts A.L."/>
            <person name="Allen A.E."/>
            <person name="Cuvelier M.L."/>
            <person name="Derelle E."/>
            <person name="Everett M.V."/>
            <person name="Foulon E."/>
            <person name="Grimwood J."/>
            <person name="Gundlach H."/>
            <person name="Henrissat B."/>
            <person name="Napoli C."/>
            <person name="McDonald S.M."/>
            <person name="Parker M.S."/>
            <person name="Rombauts S."/>
            <person name="Salamov A."/>
            <person name="Von Dassow P."/>
            <person name="Badger J.H."/>
            <person name="Coutinho P.M."/>
            <person name="Demir E."/>
            <person name="Dubchak I."/>
            <person name="Gentemann C."/>
            <person name="Eikrem W."/>
            <person name="Gready J.E."/>
            <person name="John U."/>
            <person name="Lanier W."/>
            <person name="Lindquist E.A."/>
            <person name="Lucas S."/>
            <person name="Mayer K.F."/>
            <person name="Moreau H."/>
            <person name="Not F."/>
            <person name="Otillar R."/>
            <person name="Panaud O."/>
            <person name="Pangilinan J."/>
            <person name="Paulsen I."/>
            <person name="Piegu B."/>
            <person name="Poliakov A."/>
            <person name="Robbens S."/>
            <person name="Schmutz J."/>
            <person name="Toulza E."/>
            <person name="Wyss T."/>
            <person name="Zelensky A."/>
            <person name="Zhou K."/>
            <person name="Armbrust E.V."/>
            <person name="Bhattacharya D."/>
            <person name="Goodenough U.W."/>
            <person name="Van de Peer Y."/>
            <person name="Grigoriev I.V."/>
        </authorList>
    </citation>
    <scope>NUCLEOTIDE SEQUENCE [LARGE SCALE GENOMIC DNA]</scope>
    <source>
        <strain evidence="2 3">CCMP1545</strain>
    </source>
</reference>
<evidence type="ECO:0000256" key="1">
    <source>
        <dbReference type="SAM" id="MobiDB-lite"/>
    </source>
</evidence>
<protein>
    <submittedName>
        <fullName evidence="2">Predicted protein</fullName>
    </submittedName>
</protein>